<evidence type="ECO:0000313" key="3">
    <source>
        <dbReference type="Proteomes" id="UP000480266"/>
    </source>
</evidence>
<protein>
    <submittedName>
        <fullName evidence="2">DUF4173 domain-containing protein</fullName>
    </submittedName>
</protein>
<comment type="caution">
    <text evidence="2">The sequence shown here is derived from an EMBL/GenBank/DDBJ whole genome shotgun (WGS) entry which is preliminary data.</text>
</comment>
<dbReference type="EMBL" id="JAAMRR010001623">
    <property type="protein sequence ID" value="NGX99577.1"/>
    <property type="molecule type" value="Genomic_DNA"/>
</dbReference>
<keyword evidence="1" id="KW-0812">Transmembrane</keyword>
<keyword evidence="1" id="KW-0472">Membrane</keyword>
<keyword evidence="1" id="KW-1133">Transmembrane helix</keyword>
<organism evidence="2 3">
    <name type="scientific">Candidatus Afipia apatlaquensis</name>
    <dbReference type="NCBI Taxonomy" id="2712852"/>
    <lineage>
        <taxon>Bacteria</taxon>
        <taxon>Pseudomonadati</taxon>
        <taxon>Pseudomonadota</taxon>
        <taxon>Alphaproteobacteria</taxon>
        <taxon>Hyphomicrobiales</taxon>
        <taxon>Nitrobacteraceae</taxon>
        <taxon>Afipia</taxon>
    </lineage>
</organism>
<name>A0A7C9RKR2_9BRAD</name>
<dbReference type="AlphaFoldDB" id="A0A7C9RKR2"/>
<sequence length="148" mass="17356">TQAFMVFILVLLITALLKVWRKDTKLINAYIFFTIIFYVAINYLNIDAIVANNNISVYKKCTQNIDVQYLNSLSYDSVPSLIKLMKSEKREISVKAENYLYLKKRELSKNTPWQSFNISKYKAKKILSKYNLNYTNLDTTEKGNTNER</sequence>
<keyword evidence="3" id="KW-1185">Reference proteome</keyword>
<gene>
    <name evidence="2" type="ORF">G4V63_31625</name>
</gene>
<proteinExistence type="predicted"/>
<accession>A0A7C9RKR2</accession>
<dbReference type="Pfam" id="PF13687">
    <property type="entry name" value="DUF4153"/>
    <property type="match status" value="1"/>
</dbReference>
<reference evidence="2" key="1">
    <citation type="submission" date="2020-02" db="EMBL/GenBank/DDBJ databases">
        <title>Draft genome sequence of Candidatus Afipia apatlaquensis IBT-C3, a potential strain for decolorization of textile dyes.</title>
        <authorList>
            <person name="Sanchez-Reyes A."/>
            <person name="Breton-Deval L."/>
            <person name="Mangelson H."/>
            <person name="Sanchez-Flores A."/>
        </authorList>
    </citation>
    <scope>NUCLEOTIDE SEQUENCE [LARGE SCALE GENOMIC DNA]</scope>
    <source>
        <strain evidence="2">IBT-C3</strain>
    </source>
</reference>
<evidence type="ECO:0000256" key="1">
    <source>
        <dbReference type="SAM" id="Phobius"/>
    </source>
</evidence>
<dbReference type="Proteomes" id="UP000480266">
    <property type="component" value="Unassembled WGS sequence"/>
</dbReference>
<feature type="transmembrane region" description="Helical" evidence="1">
    <location>
        <begin position="31"/>
        <end position="50"/>
    </location>
</feature>
<evidence type="ECO:0000313" key="2">
    <source>
        <dbReference type="EMBL" id="NGX99577.1"/>
    </source>
</evidence>
<dbReference type="InterPro" id="IPR025291">
    <property type="entry name" value="DUF4153"/>
</dbReference>
<feature type="non-terminal residue" evidence="2">
    <location>
        <position position="1"/>
    </location>
</feature>